<comment type="caution">
    <text evidence="1">The sequence shown here is derived from an EMBL/GenBank/DDBJ whole genome shotgun (WGS) entry which is preliminary data.</text>
</comment>
<evidence type="ECO:0000313" key="1">
    <source>
        <dbReference type="EMBL" id="GMT12277.1"/>
    </source>
</evidence>
<accession>A0AAV5UYB0</accession>
<evidence type="ECO:0000313" key="2">
    <source>
        <dbReference type="Proteomes" id="UP001432322"/>
    </source>
</evidence>
<protein>
    <submittedName>
        <fullName evidence="1">Uncharacterized protein</fullName>
    </submittedName>
</protein>
<name>A0AAV5UYB0_9BILA</name>
<sequence>LSAQHLLMDVLEAVRDNVHDDVLEGVRLAFVDHIDEVRLVNIFRRAIDVGEHIHLNLETVVHLPLLRVHELDLHRKLLFRLLGDVHLVNVAESAAAQMDSDHVVGPLAGDHLAVPQPLPFLLQGDV</sequence>
<dbReference type="AlphaFoldDB" id="A0AAV5UYB0"/>
<dbReference type="Proteomes" id="UP001432322">
    <property type="component" value="Unassembled WGS sequence"/>
</dbReference>
<dbReference type="EMBL" id="BTSY01000001">
    <property type="protein sequence ID" value="GMT12277.1"/>
    <property type="molecule type" value="Genomic_DNA"/>
</dbReference>
<feature type="non-terminal residue" evidence="1">
    <location>
        <position position="1"/>
    </location>
</feature>
<gene>
    <name evidence="1" type="ORF">PFISCL1PPCAC_3574</name>
</gene>
<keyword evidence="2" id="KW-1185">Reference proteome</keyword>
<reference evidence="1" key="1">
    <citation type="submission" date="2023-10" db="EMBL/GenBank/DDBJ databases">
        <title>Genome assembly of Pristionchus species.</title>
        <authorList>
            <person name="Yoshida K."/>
            <person name="Sommer R.J."/>
        </authorList>
    </citation>
    <scope>NUCLEOTIDE SEQUENCE</scope>
    <source>
        <strain evidence="1">RS5133</strain>
    </source>
</reference>
<proteinExistence type="predicted"/>
<organism evidence="1 2">
    <name type="scientific">Pristionchus fissidentatus</name>
    <dbReference type="NCBI Taxonomy" id="1538716"/>
    <lineage>
        <taxon>Eukaryota</taxon>
        <taxon>Metazoa</taxon>
        <taxon>Ecdysozoa</taxon>
        <taxon>Nematoda</taxon>
        <taxon>Chromadorea</taxon>
        <taxon>Rhabditida</taxon>
        <taxon>Rhabditina</taxon>
        <taxon>Diplogasteromorpha</taxon>
        <taxon>Diplogasteroidea</taxon>
        <taxon>Neodiplogasteridae</taxon>
        <taxon>Pristionchus</taxon>
    </lineage>
</organism>